<dbReference type="InterPro" id="IPR054593">
    <property type="entry name" value="Beta-mannosidase-like_N2"/>
</dbReference>
<proteinExistence type="predicted"/>
<evidence type="ECO:0000313" key="8">
    <source>
        <dbReference type="Proteomes" id="UP001597187"/>
    </source>
</evidence>
<dbReference type="SUPFAM" id="SSF49785">
    <property type="entry name" value="Galactose-binding domain-like"/>
    <property type="match status" value="1"/>
</dbReference>
<dbReference type="InterPro" id="IPR006102">
    <property type="entry name" value="Ig-like_GH2"/>
</dbReference>
<dbReference type="RefSeq" id="WP_250871888.1">
    <property type="nucleotide sequence ID" value="NZ_JALXFV010000002.1"/>
</dbReference>
<gene>
    <name evidence="7" type="ORF">ACFSBT_01260</name>
</gene>
<dbReference type="SUPFAM" id="SSF49303">
    <property type="entry name" value="beta-Galactosidase/glucuronidase domain"/>
    <property type="match status" value="1"/>
</dbReference>
<evidence type="ECO:0000313" key="7">
    <source>
        <dbReference type="EMBL" id="MFD1511905.1"/>
    </source>
</evidence>
<dbReference type="InterPro" id="IPR013783">
    <property type="entry name" value="Ig-like_fold"/>
</dbReference>
<feature type="region of interest" description="Disordered" evidence="5">
    <location>
        <begin position="243"/>
        <end position="267"/>
    </location>
</feature>
<dbReference type="InterPro" id="IPR006558">
    <property type="entry name" value="LamG-like"/>
</dbReference>
<dbReference type="Gene3D" id="2.60.120.200">
    <property type="match status" value="1"/>
</dbReference>
<comment type="caution">
    <text evidence="7">The sequence shown here is derived from an EMBL/GenBank/DDBJ whole genome shotgun (WGS) entry which is preliminary data.</text>
</comment>
<evidence type="ECO:0000256" key="3">
    <source>
        <dbReference type="ARBA" id="ARBA00023157"/>
    </source>
</evidence>
<dbReference type="InterPro" id="IPR017853">
    <property type="entry name" value="GH"/>
</dbReference>
<dbReference type="PROSITE" id="PS51318">
    <property type="entry name" value="TAT"/>
    <property type="match status" value="1"/>
</dbReference>
<dbReference type="InterPro" id="IPR036156">
    <property type="entry name" value="Beta-gal/glucu_dom_sf"/>
</dbReference>
<dbReference type="GO" id="GO:0016798">
    <property type="term" value="F:hydrolase activity, acting on glycosyl bonds"/>
    <property type="evidence" value="ECO:0007669"/>
    <property type="project" value="UniProtKB-KW"/>
</dbReference>
<dbReference type="Gene3D" id="2.60.120.260">
    <property type="entry name" value="Galactose-binding domain-like"/>
    <property type="match status" value="1"/>
</dbReference>
<dbReference type="AlphaFoldDB" id="A0ABD6APU6"/>
<dbReference type="Pfam" id="PF22666">
    <property type="entry name" value="Glyco_hydro_2_N2"/>
    <property type="match status" value="1"/>
</dbReference>
<evidence type="ECO:0000256" key="5">
    <source>
        <dbReference type="SAM" id="MobiDB-lite"/>
    </source>
</evidence>
<feature type="compositionally biased region" description="Basic and acidic residues" evidence="5">
    <location>
        <begin position="1"/>
        <end position="10"/>
    </location>
</feature>
<dbReference type="PANTHER" id="PTHR42732:SF2">
    <property type="entry name" value="BETA-MANNOSIDASE"/>
    <property type="match status" value="1"/>
</dbReference>
<evidence type="ECO:0000256" key="4">
    <source>
        <dbReference type="ARBA" id="ARBA00023295"/>
    </source>
</evidence>
<organism evidence="7 8">
    <name type="scientific">Halomarina rubra</name>
    <dbReference type="NCBI Taxonomy" id="2071873"/>
    <lineage>
        <taxon>Archaea</taxon>
        <taxon>Methanobacteriati</taxon>
        <taxon>Methanobacteriota</taxon>
        <taxon>Stenosarchaea group</taxon>
        <taxon>Halobacteria</taxon>
        <taxon>Halobacteriales</taxon>
        <taxon>Natronomonadaceae</taxon>
        <taxon>Halomarina</taxon>
    </lineage>
</organism>
<keyword evidence="3" id="KW-1015">Disulfide bond</keyword>
<dbReference type="SUPFAM" id="SSF49899">
    <property type="entry name" value="Concanavalin A-like lectins/glucanases"/>
    <property type="match status" value="1"/>
</dbReference>
<dbReference type="PANTHER" id="PTHR42732">
    <property type="entry name" value="BETA-GALACTOSIDASE"/>
    <property type="match status" value="1"/>
</dbReference>
<keyword evidence="8" id="KW-1185">Reference proteome</keyword>
<dbReference type="InterPro" id="IPR008979">
    <property type="entry name" value="Galactose-bd-like_sf"/>
</dbReference>
<dbReference type="InterPro" id="IPR051913">
    <property type="entry name" value="GH2_Domain-Containing"/>
</dbReference>
<dbReference type="SMART" id="SM00560">
    <property type="entry name" value="LamGL"/>
    <property type="match status" value="1"/>
</dbReference>
<dbReference type="Proteomes" id="UP001597187">
    <property type="component" value="Unassembled WGS sequence"/>
</dbReference>
<keyword evidence="1" id="KW-0732">Signal</keyword>
<name>A0ABD6APU6_9EURY</name>
<feature type="domain" description="LamG-like jellyroll fold" evidence="6">
    <location>
        <begin position="863"/>
        <end position="1001"/>
    </location>
</feature>
<dbReference type="Gene3D" id="2.60.40.10">
    <property type="entry name" value="Immunoglobulins"/>
    <property type="match status" value="1"/>
</dbReference>
<dbReference type="Gene3D" id="3.20.20.80">
    <property type="entry name" value="Glycosidases"/>
    <property type="match status" value="1"/>
</dbReference>
<dbReference type="Pfam" id="PF00703">
    <property type="entry name" value="Glyco_hydro_2"/>
    <property type="match status" value="1"/>
</dbReference>
<dbReference type="Pfam" id="PF10633">
    <property type="entry name" value="NPCBM_assoc"/>
    <property type="match status" value="1"/>
</dbReference>
<evidence type="ECO:0000259" key="6">
    <source>
        <dbReference type="SMART" id="SM00560"/>
    </source>
</evidence>
<dbReference type="InterPro" id="IPR018905">
    <property type="entry name" value="A-galactase_NEW3"/>
</dbReference>
<keyword evidence="4" id="KW-0326">Glycosidase</keyword>
<dbReference type="Pfam" id="PF13385">
    <property type="entry name" value="Laminin_G_3"/>
    <property type="match status" value="1"/>
</dbReference>
<sequence length="1010" mass="110931">MTEDPAEKTAESVSNGTSATAESDDEHDVTETTPVRRRTVLKGLAASGGVGAFGAGALSGEATAASTTQESDGWSMKEPQMYTPWTGDVGPENAHPEYPRPQMERKQWQNLNGVWQFSGASEGEEPPIGEDLDESILVPYPVESGLSGVKRHETWMWYRRAFSVPDEWIVPTAHSDEDVENNPNSQRLLLHFERVDWEATVYVNGQKVTSHKGGYDHFVADVTDALTSEGDQELVVGVFDPTSVNSKPIGTQPKGRQGEGTGYKGEGTLEMTPSSGIWDTVWLEPVPDSHVTNLDMTPDLSEDVLRLTVDATNEDVTAVATAYIDDEKVGRVTGGVGEELELPVPDPHLWSPDDPFLYDLRVDLRREQDGEDGGKLLDRVESYFGMRSIGKESYGNTARPTLNGETLWHLGTLESGQWPDGLYTAPTDEALRYNLEAQKELGYNMVRKHVKVEPRRWFYHADQLGLLVWQDMPNMHEGFDTPPRDEATLEHFKKELIEMVTEHDNHPSMAVWIPINEGWGINNDNLDYQRELTALVSELDPERLVDPHSGYDVGSNHDPGVGDIKDVHQYGTPWYQIPEPEPDRISALGEYTSTSLVVEDHHWGECDSPSSAEEFVAQYVERVEALEKFMVSRSMSASVYTATTGLENVCNGIITYDREVVKPTLADDGLRRVRDAHASIIKASRDLMGNVQFDFDVPSTYDVSDGAEPFEVTATLMNPESGSDVAVEDVDMRLGGLPDSWTITPTTETSFESVGDGESVSATWEITPDSTAAGDIELDGTIDYVVNGEQYQYTNTWVLSAARLVYYRYENSNADSSSYDNPFTNHGATFDDTTAAEGDYSLQFDGTDDYIQLNDFGEGILHDAFTERTFETWLAPESTSGLQAIYSEGGIYNGMGVRLNDGTLQASVATNGQTVTVDSAFDVSGWTHVAAVFDNGALRLFIDGEQVAENPDVGYSRVPGHVAATAIGGSVTSNPWGDGRENFFGGNLDATSIYTVALSAADIAENATQN</sequence>
<dbReference type="InterPro" id="IPR013320">
    <property type="entry name" value="ConA-like_dom_sf"/>
</dbReference>
<feature type="region of interest" description="Disordered" evidence="5">
    <location>
        <begin position="1"/>
        <end position="36"/>
    </location>
</feature>
<protein>
    <submittedName>
        <fullName evidence="7">LamG-like jellyroll fold domain-containing protein</fullName>
    </submittedName>
</protein>
<evidence type="ECO:0000256" key="1">
    <source>
        <dbReference type="ARBA" id="ARBA00022729"/>
    </source>
</evidence>
<dbReference type="SUPFAM" id="SSF51445">
    <property type="entry name" value="(Trans)glycosidases"/>
    <property type="match status" value="1"/>
</dbReference>
<accession>A0ABD6APU6</accession>
<dbReference type="EMBL" id="JBHUDC010000002">
    <property type="protein sequence ID" value="MFD1511905.1"/>
    <property type="molecule type" value="Genomic_DNA"/>
</dbReference>
<dbReference type="InterPro" id="IPR006311">
    <property type="entry name" value="TAT_signal"/>
</dbReference>
<keyword evidence="2" id="KW-0378">Hydrolase</keyword>
<evidence type="ECO:0000256" key="2">
    <source>
        <dbReference type="ARBA" id="ARBA00022801"/>
    </source>
</evidence>
<feature type="compositionally biased region" description="Polar residues" evidence="5">
    <location>
        <begin position="11"/>
        <end position="21"/>
    </location>
</feature>
<reference evidence="7 8" key="1">
    <citation type="journal article" date="2019" name="Int. J. Syst. Evol. Microbiol.">
        <title>The Global Catalogue of Microorganisms (GCM) 10K type strain sequencing project: providing services to taxonomists for standard genome sequencing and annotation.</title>
        <authorList>
            <consortium name="The Broad Institute Genomics Platform"/>
            <consortium name="The Broad Institute Genome Sequencing Center for Infectious Disease"/>
            <person name="Wu L."/>
            <person name="Ma J."/>
        </authorList>
    </citation>
    <scope>NUCLEOTIDE SEQUENCE [LARGE SCALE GENOMIC DNA]</scope>
    <source>
        <strain evidence="7 8">CGMCC 1.12563</strain>
    </source>
</reference>